<dbReference type="AlphaFoldDB" id="A0A9P4R301"/>
<organism evidence="1 2">
    <name type="scientific">Polyplosphaeria fusca</name>
    <dbReference type="NCBI Taxonomy" id="682080"/>
    <lineage>
        <taxon>Eukaryota</taxon>
        <taxon>Fungi</taxon>
        <taxon>Dikarya</taxon>
        <taxon>Ascomycota</taxon>
        <taxon>Pezizomycotina</taxon>
        <taxon>Dothideomycetes</taxon>
        <taxon>Pleosporomycetidae</taxon>
        <taxon>Pleosporales</taxon>
        <taxon>Tetraplosphaeriaceae</taxon>
        <taxon>Polyplosphaeria</taxon>
    </lineage>
</organism>
<evidence type="ECO:0000313" key="2">
    <source>
        <dbReference type="Proteomes" id="UP000799444"/>
    </source>
</evidence>
<keyword evidence="2" id="KW-1185">Reference proteome</keyword>
<dbReference type="Proteomes" id="UP000799444">
    <property type="component" value="Unassembled WGS sequence"/>
</dbReference>
<reference evidence="1" key="1">
    <citation type="journal article" date="2020" name="Stud. Mycol.">
        <title>101 Dothideomycetes genomes: a test case for predicting lifestyles and emergence of pathogens.</title>
        <authorList>
            <person name="Haridas S."/>
            <person name="Albert R."/>
            <person name="Binder M."/>
            <person name="Bloem J."/>
            <person name="Labutti K."/>
            <person name="Salamov A."/>
            <person name="Andreopoulos B."/>
            <person name="Baker S."/>
            <person name="Barry K."/>
            <person name="Bills G."/>
            <person name="Bluhm B."/>
            <person name="Cannon C."/>
            <person name="Castanera R."/>
            <person name="Culley D."/>
            <person name="Daum C."/>
            <person name="Ezra D."/>
            <person name="Gonzalez J."/>
            <person name="Henrissat B."/>
            <person name="Kuo A."/>
            <person name="Liang C."/>
            <person name="Lipzen A."/>
            <person name="Lutzoni F."/>
            <person name="Magnuson J."/>
            <person name="Mondo S."/>
            <person name="Nolan M."/>
            <person name="Ohm R."/>
            <person name="Pangilinan J."/>
            <person name="Park H.-J."/>
            <person name="Ramirez L."/>
            <person name="Alfaro M."/>
            <person name="Sun H."/>
            <person name="Tritt A."/>
            <person name="Yoshinaga Y."/>
            <person name="Zwiers L.-H."/>
            <person name="Turgeon B."/>
            <person name="Goodwin S."/>
            <person name="Spatafora J."/>
            <person name="Crous P."/>
            <person name="Grigoriev I."/>
        </authorList>
    </citation>
    <scope>NUCLEOTIDE SEQUENCE</scope>
    <source>
        <strain evidence="1">CBS 125425</strain>
    </source>
</reference>
<dbReference type="EMBL" id="ML996129">
    <property type="protein sequence ID" value="KAF2736075.1"/>
    <property type="molecule type" value="Genomic_DNA"/>
</dbReference>
<proteinExistence type="predicted"/>
<evidence type="ECO:0000313" key="1">
    <source>
        <dbReference type="EMBL" id="KAF2736075.1"/>
    </source>
</evidence>
<protein>
    <submittedName>
        <fullName evidence="1">Uncharacterized protein</fullName>
    </submittedName>
</protein>
<accession>A0A9P4R301</accession>
<gene>
    <name evidence="1" type="ORF">EJ04DRAFT_177264</name>
</gene>
<comment type="caution">
    <text evidence="1">The sequence shown here is derived from an EMBL/GenBank/DDBJ whole genome shotgun (WGS) entry which is preliminary data.</text>
</comment>
<name>A0A9P4R301_9PLEO</name>
<sequence length="179" mass="20089">MGSWHRGDVVGDGRSSAYAGQTFVVIQMEMPGQMLVTRIEILPRRAYVAGESQLVAAEGAAWRVLAVTVSRQERWREEEAPDLTAIQAWSSSRTLENGRGIEPSPSAHRPLSSLIVVFPEQKYKYNRTRLATDGGASLWTVPLIAPHRTATTVIRRTHAHQAEHFFPSFVSRRRVRSVR</sequence>